<organism evidence="2 3">
    <name type="scientific">Halogranum rubrum</name>
    <dbReference type="NCBI Taxonomy" id="553466"/>
    <lineage>
        <taxon>Archaea</taxon>
        <taxon>Methanobacteriati</taxon>
        <taxon>Methanobacteriota</taxon>
        <taxon>Stenosarchaea group</taxon>
        <taxon>Halobacteria</taxon>
        <taxon>Halobacteriales</taxon>
        <taxon>Haloferacaceae</taxon>
    </lineage>
</organism>
<keyword evidence="1" id="KW-1133">Transmembrane helix</keyword>
<dbReference type="AlphaFoldDB" id="A0A1I4E115"/>
<proteinExistence type="predicted"/>
<feature type="transmembrane region" description="Helical" evidence="1">
    <location>
        <begin position="12"/>
        <end position="31"/>
    </location>
</feature>
<reference evidence="3" key="1">
    <citation type="submission" date="2016-10" db="EMBL/GenBank/DDBJ databases">
        <authorList>
            <person name="Varghese N."/>
            <person name="Submissions S."/>
        </authorList>
    </citation>
    <scope>NUCLEOTIDE SEQUENCE [LARGE SCALE GENOMIC DNA]</scope>
    <source>
        <strain evidence="3">CGMCC 1.7738</strain>
    </source>
</reference>
<evidence type="ECO:0000313" key="2">
    <source>
        <dbReference type="EMBL" id="SFK99544.1"/>
    </source>
</evidence>
<dbReference type="EMBL" id="FOTC01000002">
    <property type="protein sequence ID" value="SFK99544.1"/>
    <property type="molecule type" value="Genomic_DNA"/>
</dbReference>
<keyword evidence="3" id="KW-1185">Reference proteome</keyword>
<keyword evidence="1" id="KW-0812">Transmembrane</keyword>
<keyword evidence="1" id="KW-0472">Membrane</keyword>
<name>A0A1I4E115_9EURY</name>
<accession>A0A1I4E115</accession>
<dbReference type="Proteomes" id="UP000199607">
    <property type="component" value="Unassembled WGS sequence"/>
</dbReference>
<protein>
    <submittedName>
        <fullName evidence="2">Uncharacterized protein</fullName>
    </submittedName>
</protein>
<evidence type="ECO:0000256" key="1">
    <source>
        <dbReference type="SAM" id="Phobius"/>
    </source>
</evidence>
<sequence>MAKWFRLHTKIYHYHYVVLGIAGIAATVVFATPGTDFVHLGPLQLDLFYISLALFAALLALSVTDEYDSEDYGLDSSDAEK</sequence>
<evidence type="ECO:0000313" key="3">
    <source>
        <dbReference type="Proteomes" id="UP000199607"/>
    </source>
</evidence>
<dbReference type="RefSeq" id="WP_089868646.1">
    <property type="nucleotide sequence ID" value="NZ_FOTC01000002.1"/>
</dbReference>
<feature type="transmembrane region" description="Helical" evidence="1">
    <location>
        <begin position="43"/>
        <end position="63"/>
    </location>
</feature>
<gene>
    <name evidence="2" type="ORF">SAMN04487950_1819</name>
</gene>